<dbReference type="GO" id="GO:0034626">
    <property type="term" value="P:fatty acid elongation, polyunsaturated fatty acid"/>
    <property type="evidence" value="ECO:0007669"/>
    <property type="project" value="TreeGrafter"/>
</dbReference>
<comment type="catalytic activity">
    <reaction evidence="11">
        <text>a very-long-chain acyl-CoA + malonyl-CoA + H(+) = a very-long-chain 3-oxoacyl-CoA + CO2 + CoA</text>
        <dbReference type="Rhea" id="RHEA:32727"/>
        <dbReference type="ChEBI" id="CHEBI:15378"/>
        <dbReference type="ChEBI" id="CHEBI:16526"/>
        <dbReference type="ChEBI" id="CHEBI:57287"/>
        <dbReference type="ChEBI" id="CHEBI:57384"/>
        <dbReference type="ChEBI" id="CHEBI:90725"/>
        <dbReference type="ChEBI" id="CHEBI:90736"/>
        <dbReference type="EC" id="2.3.1.199"/>
    </reaction>
</comment>
<dbReference type="Proteomes" id="UP001234581">
    <property type="component" value="Unassembled WGS sequence"/>
</dbReference>
<comment type="similarity">
    <text evidence="2 12">Belongs to the ELO family.</text>
</comment>
<comment type="subcellular location">
    <subcellularLocation>
        <location evidence="1">Membrane</location>
        <topology evidence="1">Multi-pass membrane protein</topology>
    </subcellularLocation>
</comment>
<evidence type="ECO:0000256" key="3">
    <source>
        <dbReference type="ARBA" id="ARBA00022516"/>
    </source>
</evidence>
<feature type="compositionally biased region" description="Basic residues" evidence="13">
    <location>
        <begin position="289"/>
        <end position="301"/>
    </location>
</feature>
<accession>A0AAD7UWL0</accession>
<keyword evidence="8 12" id="KW-0443">Lipid metabolism</keyword>
<sequence>MIDWEWEQLNPWIASRFHWQYGRSPFSDLWVVYLGWIIYFTGIIGIRWMMAQRQRFDRWIHVWAAIYNAIMAVLVGWICVTGVQTLHVAVKERGWALSTADCQRHDGPENERMFYSMYMYYLLRYITFMDTVILALRKKTIPFFHWYQNMAVILLLWSWLQDKCLFGSTATNIICFIQWIRHVYFFCRSIGVRASVLKAIVLLLERARFCAGVIMTAYQMSTCPQSGGLLLTSSINVTMVYIAATFYNSDERVATTRDIRRKRSRRSMMSDSTSSNSRINNNSNNNSGSKRKRCSTKRSLR</sequence>
<keyword evidence="4 12" id="KW-0808">Transferase</keyword>
<dbReference type="GeneID" id="83217835"/>
<evidence type="ECO:0000256" key="12">
    <source>
        <dbReference type="RuleBase" id="RU361115"/>
    </source>
</evidence>
<comment type="caution">
    <text evidence="14">The sequence shown here is derived from an EMBL/GenBank/DDBJ whole genome shotgun (WGS) entry which is preliminary data.</text>
</comment>
<reference evidence="14 15" key="1">
    <citation type="submission" date="2023-03" db="EMBL/GenBank/DDBJ databases">
        <title>Genome sequence of Lichtheimia ornata CBS 291.66.</title>
        <authorList>
            <person name="Mohabir J.T."/>
            <person name="Shea T.P."/>
            <person name="Kurbessoian T."/>
            <person name="Berby B."/>
            <person name="Fontaine J."/>
            <person name="Livny J."/>
            <person name="Gnirke A."/>
            <person name="Stajich J.E."/>
            <person name="Cuomo C.A."/>
        </authorList>
    </citation>
    <scope>NUCLEOTIDE SEQUENCE [LARGE SCALE GENOMIC DNA]</scope>
    <source>
        <strain evidence="14">CBS 291.66</strain>
    </source>
</reference>
<evidence type="ECO:0000256" key="7">
    <source>
        <dbReference type="ARBA" id="ARBA00022989"/>
    </source>
</evidence>
<dbReference type="GO" id="GO:0019367">
    <property type="term" value="P:fatty acid elongation, saturated fatty acid"/>
    <property type="evidence" value="ECO:0007669"/>
    <property type="project" value="TreeGrafter"/>
</dbReference>
<protein>
    <recommendedName>
        <fullName evidence="12">Elongation of fatty acids protein</fullName>
        <ecNumber evidence="12">2.3.1.-</ecNumber>
    </recommendedName>
</protein>
<dbReference type="EMBL" id="JARTCD010000070">
    <property type="protein sequence ID" value="KAJ8653865.1"/>
    <property type="molecule type" value="Genomic_DNA"/>
</dbReference>
<evidence type="ECO:0000256" key="6">
    <source>
        <dbReference type="ARBA" id="ARBA00022832"/>
    </source>
</evidence>
<evidence type="ECO:0000313" key="14">
    <source>
        <dbReference type="EMBL" id="KAJ8653865.1"/>
    </source>
</evidence>
<feature type="transmembrane region" description="Helical" evidence="12">
    <location>
        <begin position="226"/>
        <end position="247"/>
    </location>
</feature>
<evidence type="ECO:0000256" key="13">
    <source>
        <dbReference type="SAM" id="MobiDB-lite"/>
    </source>
</evidence>
<feature type="compositionally biased region" description="Low complexity" evidence="13">
    <location>
        <begin position="267"/>
        <end position="288"/>
    </location>
</feature>
<dbReference type="RefSeq" id="XP_058338779.1">
    <property type="nucleotide sequence ID" value="XM_058490412.1"/>
</dbReference>
<feature type="transmembrane region" description="Helical" evidence="12">
    <location>
        <begin position="118"/>
        <end position="136"/>
    </location>
</feature>
<evidence type="ECO:0000256" key="5">
    <source>
        <dbReference type="ARBA" id="ARBA00022692"/>
    </source>
</evidence>
<dbReference type="PANTHER" id="PTHR11157:SF134">
    <property type="entry name" value="ELONGATION OF FATTY ACIDS PROTEIN 1-RELATED"/>
    <property type="match status" value="1"/>
</dbReference>
<dbReference type="GO" id="GO:0030148">
    <property type="term" value="P:sphingolipid biosynthetic process"/>
    <property type="evidence" value="ECO:0007669"/>
    <property type="project" value="TreeGrafter"/>
</dbReference>
<keyword evidence="15" id="KW-1185">Reference proteome</keyword>
<feature type="transmembrane region" description="Helical" evidence="12">
    <location>
        <begin position="143"/>
        <end position="160"/>
    </location>
</feature>
<keyword evidence="5 12" id="KW-0812">Transmembrane</keyword>
<evidence type="ECO:0000256" key="11">
    <source>
        <dbReference type="ARBA" id="ARBA00047375"/>
    </source>
</evidence>
<dbReference type="GO" id="GO:0005789">
    <property type="term" value="C:endoplasmic reticulum membrane"/>
    <property type="evidence" value="ECO:0007669"/>
    <property type="project" value="TreeGrafter"/>
</dbReference>
<dbReference type="GO" id="GO:0034625">
    <property type="term" value="P:fatty acid elongation, monounsaturated fatty acid"/>
    <property type="evidence" value="ECO:0007669"/>
    <property type="project" value="TreeGrafter"/>
</dbReference>
<dbReference type="InterPro" id="IPR002076">
    <property type="entry name" value="ELO_fam"/>
</dbReference>
<comment type="catalytic activity">
    <reaction evidence="12">
        <text>an acyl-CoA + malonyl-CoA + H(+) = a 3-oxoacyl-CoA + CO2 + CoA</text>
        <dbReference type="Rhea" id="RHEA:50252"/>
        <dbReference type="ChEBI" id="CHEBI:15378"/>
        <dbReference type="ChEBI" id="CHEBI:16526"/>
        <dbReference type="ChEBI" id="CHEBI:57287"/>
        <dbReference type="ChEBI" id="CHEBI:57384"/>
        <dbReference type="ChEBI" id="CHEBI:58342"/>
        <dbReference type="ChEBI" id="CHEBI:90726"/>
    </reaction>
    <physiologicalReaction direction="left-to-right" evidence="12">
        <dbReference type="Rhea" id="RHEA:50253"/>
    </physiologicalReaction>
</comment>
<evidence type="ECO:0000256" key="1">
    <source>
        <dbReference type="ARBA" id="ARBA00004141"/>
    </source>
</evidence>
<evidence type="ECO:0000256" key="9">
    <source>
        <dbReference type="ARBA" id="ARBA00023136"/>
    </source>
</evidence>
<keyword evidence="7 12" id="KW-1133">Transmembrane helix</keyword>
<gene>
    <name evidence="14" type="ORF">O0I10_010432</name>
</gene>
<proteinExistence type="inferred from homology"/>
<evidence type="ECO:0000256" key="10">
    <source>
        <dbReference type="ARBA" id="ARBA00023160"/>
    </source>
</evidence>
<dbReference type="Pfam" id="PF01151">
    <property type="entry name" value="ELO"/>
    <property type="match status" value="1"/>
</dbReference>
<keyword evidence="6 12" id="KW-0276">Fatty acid metabolism</keyword>
<feature type="transmembrane region" description="Helical" evidence="12">
    <location>
        <begin position="30"/>
        <end position="50"/>
    </location>
</feature>
<evidence type="ECO:0000256" key="4">
    <source>
        <dbReference type="ARBA" id="ARBA00022679"/>
    </source>
</evidence>
<evidence type="ECO:0000313" key="15">
    <source>
        <dbReference type="Proteomes" id="UP001234581"/>
    </source>
</evidence>
<feature type="transmembrane region" description="Helical" evidence="12">
    <location>
        <begin position="62"/>
        <end position="83"/>
    </location>
</feature>
<organism evidence="14 15">
    <name type="scientific">Lichtheimia ornata</name>
    <dbReference type="NCBI Taxonomy" id="688661"/>
    <lineage>
        <taxon>Eukaryota</taxon>
        <taxon>Fungi</taxon>
        <taxon>Fungi incertae sedis</taxon>
        <taxon>Mucoromycota</taxon>
        <taxon>Mucoromycotina</taxon>
        <taxon>Mucoromycetes</taxon>
        <taxon>Mucorales</taxon>
        <taxon>Lichtheimiaceae</taxon>
        <taxon>Lichtheimia</taxon>
    </lineage>
</organism>
<dbReference type="PANTHER" id="PTHR11157">
    <property type="entry name" value="FATTY ACID ACYL TRANSFERASE-RELATED"/>
    <property type="match status" value="1"/>
</dbReference>
<dbReference type="EC" id="2.3.1.-" evidence="12"/>
<name>A0AAD7UWL0_9FUNG</name>
<keyword evidence="10 12" id="KW-0275">Fatty acid biosynthesis</keyword>
<keyword evidence="3 12" id="KW-0444">Lipid biosynthesis</keyword>
<dbReference type="AlphaFoldDB" id="A0AAD7UWL0"/>
<feature type="region of interest" description="Disordered" evidence="13">
    <location>
        <begin position="257"/>
        <end position="301"/>
    </location>
</feature>
<dbReference type="GO" id="GO:0042761">
    <property type="term" value="P:very long-chain fatty acid biosynthetic process"/>
    <property type="evidence" value="ECO:0007669"/>
    <property type="project" value="TreeGrafter"/>
</dbReference>
<dbReference type="GO" id="GO:0009922">
    <property type="term" value="F:fatty acid elongase activity"/>
    <property type="evidence" value="ECO:0007669"/>
    <property type="project" value="UniProtKB-EC"/>
</dbReference>
<evidence type="ECO:0000256" key="8">
    <source>
        <dbReference type="ARBA" id="ARBA00023098"/>
    </source>
</evidence>
<keyword evidence="9 12" id="KW-0472">Membrane</keyword>
<evidence type="ECO:0000256" key="2">
    <source>
        <dbReference type="ARBA" id="ARBA00007263"/>
    </source>
</evidence>